<protein>
    <submittedName>
        <fullName evidence="2">Uncharacterized protein</fullName>
    </submittedName>
</protein>
<reference evidence="3" key="1">
    <citation type="submission" date="2016-06" db="EMBL/GenBank/DDBJ databases">
        <title>Parallel loss of symbiosis genes in relatives of nitrogen-fixing non-legume Parasponia.</title>
        <authorList>
            <person name="Van Velzen R."/>
            <person name="Holmer R."/>
            <person name="Bu F."/>
            <person name="Rutten L."/>
            <person name="Van Zeijl A."/>
            <person name="Liu W."/>
            <person name="Santuari L."/>
            <person name="Cao Q."/>
            <person name="Sharma T."/>
            <person name="Shen D."/>
            <person name="Roswanjaya Y."/>
            <person name="Wardhani T."/>
            <person name="Kalhor M.S."/>
            <person name="Jansen J."/>
            <person name="Van den Hoogen J."/>
            <person name="Gungor B."/>
            <person name="Hartog M."/>
            <person name="Hontelez J."/>
            <person name="Verver J."/>
            <person name="Yang W.-C."/>
            <person name="Schijlen E."/>
            <person name="Repin R."/>
            <person name="Schilthuizen M."/>
            <person name="Schranz E."/>
            <person name="Heidstra R."/>
            <person name="Miyata K."/>
            <person name="Fedorova E."/>
            <person name="Kohlen W."/>
            <person name="Bisseling T."/>
            <person name="Smit S."/>
            <person name="Geurts R."/>
        </authorList>
    </citation>
    <scope>NUCLEOTIDE SEQUENCE [LARGE SCALE GENOMIC DNA]</scope>
    <source>
        <strain evidence="3">cv. WU1-14</strain>
    </source>
</reference>
<sequence>MRIPLQRSIVAAKDLMLLMAMCGASPAGLQGLTDDAWCNRRTRWLRELTQAFDENRGWGVGFRGGVVEASVTRFMAGVAGLCDGWCYAVEFSLIWLCVAKNDYEELPVAG</sequence>
<dbReference type="AlphaFoldDB" id="A0A2P5AUE2"/>
<evidence type="ECO:0000313" key="3">
    <source>
        <dbReference type="Proteomes" id="UP000237105"/>
    </source>
</evidence>
<evidence type="ECO:0000256" key="1">
    <source>
        <dbReference type="SAM" id="SignalP"/>
    </source>
</evidence>
<dbReference type="Proteomes" id="UP000237105">
    <property type="component" value="Unassembled WGS sequence"/>
</dbReference>
<evidence type="ECO:0000313" key="2">
    <source>
        <dbReference type="EMBL" id="PON40166.1"/>
    </source>
</evidence>
<name>A0A2P5AUE2_PARAD</name>
<feature type="signal peptide" evidence="1">
    <location>
        <begin position="1"/>
        <end position="31"/>
    </location>
</feature>
<organism evidence="2 3">
    <name type="scientific">Parasponia andersonii</name>
    <name type="common">Sponia andersonii</name>
    <dbReference type="NCBI Taxonomy" id="3476"/>
    <lineage>
        <taxon>Eukaryota</taxon>
        <taxon>Viridiplantae</taxon>
        <taxon>Streptophyta</taxon>
        <taxon>Embryophyta</taxon>
        <taxon>Tracheophyta</taxon>
        <taxon>Spermatophyta</taxon>
        <taxon>Magnoliopsida</taxon>
        <taxon>eudicotyledons</taxon>
        <taxon>Gunneridae</taxon>
        <taxon>Pentapetalae</taxon>
        <taxon>rosids</taxon>
        <taxon>fabids</taxon>
        <taxon>Rosales</taxon>
        <taxon>Cannabaceae</taxon>
        <taxon>Parasponia</taxon>
    </lineage>
</organism>
<feature type="chain" id="PRO_5015127120" evidence="1">
    <location>
        <begin position="32"/>
        <end position="110"/>
    </location>
</feature>
<dbReference type="EMBL" id="JXTB01000445">
    <property type="protein sequence ID" value="PON40166.1"/>
    <property type="molecule type" value="Genomic_DNA"/>
</dbReference>
<comment type="caution">
    <text evidence="2">The sequence shown here is derived from an EMBL/GenBank/DDBJ whole genome shotgun (WGS) entry which is preliminary data.</text>
</comment>
<proteinExistence type="predicted"/>
<accession>A0A2P5AUE2</accession>
<keyword evidence="1" id="KW-0732">Signal</keyword>
<keyword evidence="3" id="KW-1185">Reference proteome</keyword>
<gene>
    <name evidence="2" type="ORF">PanWU01x14_299330</name>
</gene>